<dbReference type="InterPro" id="IPR036005">
    <property type="entry name" value="Creatinase/aminopeptidase-like"/>
</dbReference>
<accession>A0ABW2ALA5</accession>
<dbReference type="EMBL" id="JBHSWH010000001">
    <property type="protein sequence ID" value="MFC6707646.1"/>
    <property type="molecule type" value="Genomic_DNA"/>
</dbReference>
<dbReference type="Proteomes" id="UP001596298">
    <property type="component" value="Unassembled WGS sequence"/>
</dbReference>
<sequence>MTDQAEAARDLRMSGLPRLSETSGFLADIRQGWRTEKRDPAVVSGAAAAAAAHRERLAAALPGRVIVVGAGRSPVRNDDCNYEFRAHSDFLWLIGAPIESAVVVIRTTGGRPDATLYLPPPAKPGSAGFFSDIIHGELWTGPVPGIADWADALGLDVRPLDDVAGLLESEPSVLVGGFVDEGLGVIRPVGDTTLGETLSRLRMIKDEWEIAQLRSAVDITIDGFRAVGAELPTAVRGGGERWLQGTFNRHARTFGNDVGYGTIVATGRNAAVLHWTRCDSALGERDALLLDMGVEGKAFYTADVTRTIPVAGEFTPEQRMVHDLVERSHRAGLDAVRPGRTFQDFHHRSMEVIAQGLADWGMLPVSVDEALSRDGQQHRRFIVCGIGHHLGLDVHDCSTSTTADYQDAALQPGMVLTVEPGLYFHANDEQVPPELRGIGVRIEDDLVVTESGIDVLSDALPIDAAGLERWTSEQLRG</sequence>
<reference evidence="10" key="1">
    <citation type="journal article" date="2019" name="Int. J. Syst. Evol. Microbiol.">
        <title>The Global Catalogue of Microorganisms (GCM) 10K type strain sequencing project: providing services to taxonomists for standard genome sequencing and annotation.</title>
        <authorList>
            <consortium name="The Broad Institute Genomics Platform"/>
            <consortium name="The Broad Institute Genome Sequencing Center for Infectious Disease"/>
            <person name="Wu L."/>
            <person name="Ma J."/>
        </authorList>
    </citation>
    <scope>NUCLEOTIDE SEQUENCE [LARGE SCALE GENOMIC DNA]</scope>
    <source>
        <strain evidence="10">CCUG 58127</strain>
    </source>
</reference>
<dbReference type="GO" id="GO:0004177">
    <property type="term" value="F:aminopeptidase activity"/>
    <property type="evidence" value="ECO:0007669"/>
    <property type="project" value="UniProtKB-KW"/>
</dbReference>
<dbReference type="SUPFAM" id="SSF55920">
    <property type="entry name" value="Creatinase/aminopeptidase"/>
    <property type="match status" value="1"/>
</dbReference>
<dbReference type="SMART" id="SM01011">
    <property type="entry name" value="AMP_N"/>
    <property type="match status" value="1"/>
</dbReference>
<keyword evidence="5" id="KW-0479">Metal-binding</keyword>
<dbReference type="PANTHER" id="PTHR43226:SF4">
    <property type="entry name" value="XAA-PRO AMINOPEPTIDASE 3"/>
    <property type="match status" value="1"/>
</dbReference>
<evidence type="ECO:0000256" key="7">
    <source>
        <dbReference type="ARBA" id="ARBA00023211"/>
    </source>
</evidence>
<evidence type="ECO:0000256" key="6">
    <source>
        <dbReference type="ARBA" id="ARBA00022801"/>
    </source>
</evidence>
<evidence type="ECO:0000313" key="10">
    <source>
        <dbReference type="Proteomes" id="UP001596298"/>
    </source>
</evidence>
<feature type="domain" description="Aminopeptidase P N-terminal" evidence="8">
    <location>
        <begin position="48"/>
        <end position="184"/>
    </location>
</feature>
<dbReference type="EC" id="3.4.11.9" evidence="4"/>
<comment type="similarity">
    <text evidence="3">Belongs to the peptidase M24B family.</text>
</comment>
<dbReference type="PANTHER" id="PTHR43226">
    <property type="entry name" value="XAA-PRO AMINOPEPTIDASE 3"/>
    <property type="match status" value="1"/>
</dbReference>
<evidence type="ECO:0000259" key="8">
    <source>
        <dbReference type="SMART" id="SM01011"/>
    </source>
</evidence>
<dbReference type="InterPro" id="IPR052433">
    <property type="entry name" value="X-Pro_dipept-like"/>
</dbReference>
<comment type="catalytic activity">
    <reaction evidence="1">
        <text>Release of any N-terminal amino acid, including proline, that is linked to proline, even from a dipeptide or tripeptide.</text>
        <dbReference type="EC" id="3.4.11.9"/>
    </reaction>
</comment>
<evidence type="ECO:0000256" key="3">
    <source>
        <dbReference type="ARBA" id="ARBA00008766"/>
    </source>
</evidence>
<dbReference type="InterPro" id="IPR007865">
    <property type="entry name" value="Aminopep_P_N"/>
</dbReference>
<keyword evidence="10" id="KW-1185">Reference proteome</keyword>
<dbReference type="RefSeq" id="WP_382404316.1">
    <property type="nucleotide sequence ID" value="NZ_JBHSWH010000001.1"/>
</dbReference>
<evidence type="ECO:0000256" key="4">
    <source>
        <dbReference type="ARBA" id="ARBA00012574"/>
    </source>
</evidence>
<evidence type="ECO:0000313" key="9">
    <source>
        <dbReference type="EMBL" id="MFC6707646.1"/>
    </source>
</evidence>
<evidence type="ECO:0000256" key="1">
    <source>
        <dbReference type="ARBA" id="ARBA00001424"/>
    </source>
</evidence>
<evidence type="ECO:0000256" key="2">
    <source>
        <dbReference type="ARBA" id="ARBA00001936"/>
    </source>
</evidence>
<keyword evidence="9" id="KW-0645">Protease</keyword>
<evidence type="ECO:0000256" key="5">
    <source>
        <dbReference type="ARBA" id="ARBA00022723"/>
    </source>
</evidence>
<keyword evidence="6 9" id="KW-0378">Hydrolase</keyword>
<organism evidence="9 10">
    <name type="scientific">Flexivirga alba</name>
    <dbReference type="NCBI Taxonomy" id="702742"/>
    <lineage>
        <taxon>Bacteria</taxon>
        <taxon>Bacillati</taxon>
        <taxon>Actinomycetota</taxon>
        <taxon>Actinomycetes</taxon>
        <taxon>Micrococcales</taxon>
        <taxon>Dermacoccaceae</taxon>
        <taxon>Flexivirga</taxon>
    </lineage>
</organism>
<name>A0ABW2ALA5_9MICO</name>
<dbReference type="SUPFAM" id="SSF53092">
    <property type="entry name" value="Creatinase/prolidase N-terminal domain"/>
    <property type="match status" value="1"/>
</dbReference>
<protein>
    <recommendedName>
        <fullName evidence="4">Xaa-Pro aminopeptidase</fullName>
        <ecNumber evidence="4">3.4.11.9</ecNumber>
    </recommendedName>
</protein>
<proteinExistence type="inferred from homology"/>
<dbReference type="CDD" id="cd01087">
    <property type="entry name" value="Prolidase"/>
    <property type="match status" value="1"/>
</dbReference>
<gene>
    <name evidence="9" type="ORF">ACFQDH_20990</name>
</gene>
<dbReference type="InterPro" id="IPR029149">
    <property type="entry name" value="Creatin/AminoP/Spt16_N"/>
</dbReference>
<comment type="caution">
    <text evidence="9">The sequence shown here is derived from an EMBL/GenBank/DDBJ whole genome shotgun (WGS) entry which is preliminary data.</text>
</comment>
<keyword evidence="7" id="KW-0464">Manganese</keyword>
<comment type="cofactor">
    <cofactor evidence="2">
        <name>Mn(2+)</name>
        <dbReference type="ChEBI" id="CHEBI:29035"/>
    </cofactor>
</comment>
<dbReference type="InterPro" id="IPR000994">
    <property type="entry name" value="Pept_M24"/>
</dbReference>
<dbReference type="Pfam" id="PF05195">
    <property type="entry name" value="AMP_N"/>
    <property type="match status" value="1"/>
</dbReference>
<keyword evidence="9" id="KW-0031">Aminopeptidase</keyword>
<dbReference type="Gene3D" id="3.90.230.10">
    <property type="entry name" value="Creatinase/methionine aminopeptidase superfamily"/>
    <property type="match status" value="1"/>
</dbReference>
<dbReference type="Pfam" id="PF00557">
    <property type="entry name" value="Peptidase_M24"/>
    <property type="match status" value="1"/>
</dbReference>
<dbReference type="Gene3D" id="3.40.350.10">
    <property type="entry name" value="Creatinase/prolidase N-terminal domain"/>
    <property type="match status" value="1"/>
</dbReference>